<dbReference type="SUPFAM" id="SSF52980">
    <property type="entry name" value="Restriction endonuclease-like"/>
    <property type="match status" value="1"/>
</dbReference>
<evidence type="ECO:0000313" key="3">
    <source>
        <dbReference type="Proteomes" id="UP001519363"/>
    </source>
</evidence>
<comment type="caution">
    <text evidence="2">The sequence shown here is derived from an EMBL/GenBank/DDBJ whole genome shotgun (WGS) entry which is preliminary data.</text>
</comment>
<sequence>MSRVLEVEAVSVAIEHPIGPYTVEEWLALPPSVDGSNVELILGYLHVTPPPHGSHQWASTNLLVLLRTALRAAGKDDLYVVHGVGVELSTAWRTALIPDLVVLNVRPDAVSFSPDELELVVEIWSPGHNRAERETKLAAYAGAGVPHVWTVERNKLGALAVAALRLDNGRYTVDTEINSGETKTITAAPVPVEVSPSDLAV</sequence>
<dbReference type="Proteomes" id="UP001519363">
    <property type="component" value="Unassembled WGS sequence"/>
</dbReference>
<keyword evidence="2" id="KW-0378">Hydrolase</keyword>
<evidence type="ECO:0000313" key="2">
    <source>
        <dbReference type="EMBL" id="MBP2473902.1"/>
    </source>
</evidence>
<dbReference type="RefSeq" id="WP_086781957.1">
    <property type="nucleotide sequence ID" value="NZ_JAGIOO010000001.1"/>
</dbReference>
<dbReference type="InterPro" id="IPR012296">
    <property type="entry name" value="Nuclease_put_TT1808"/>
</dbReference>
<keyword evidence="2" id="KW-0540">Nuclease</keyword>
<dbReference type="InterPro" id="IPR011335">
    <property type="entry name" value="Restrct_endonuc-II-like"/>
</dbReference>
<dbReference type="PANTHER" id="PTHR35400">
    <property type="entry name" value="SLR1083 PROTEIN"/>
    <property type="match status" value="1"/>
</dbReference>
<feature type="domain" description="Putative restriction endonuclease" evidence="1">
    <location>
        <begin position="24"/>
        <end position="173"/>
    </location>
</feature>
<accession>A0ABS5ABE1</accession>
<organism evidence="2 3">
    <name type="scientific">Crossiella equi</name>
    <dbReference type="NCBI Taxonomy" id="130796"/>
    <lineage>
        <taxon>Bacteria</taxon>
        <taxon>Bacillati</taxon>
        <taxon>Actinomycetota</taxon>
        <taxon>Actinomycetes</taxon>
        <taxon>Pseudonocardiales</taxon>
        <taxon>Pseudonocardiaceae</taxon>
        <taxon>Crossiella</taxon>
    </lineage>
</organism>
<dbReference type="InterPro" id="IPR008538">
    <property type="entry name" value="Uma2"/>
</dbReference>
<gene>
    <name evidence="2" type="ORF">JOF53_002774</name>
</gene>
<dbReference type="EMBL" id="JAGIOO010000001">
    <property type="protein sequence ID" value="MBP2473902.1"/>
    <property type="molecule type" value="Genomic_DNA"/>
</dbReference>
<dbReference type="Pfam" id="PF05685">
    <property type="entry name" value="Uma2"/>
    <property type="match status" value="1"/>
</dbReference>
<keyword evidence="2" id="KW-0255">Endonuclease</keyword>
<dbReference type="CDD" id="cd06260">
    <property type="entry name" value="DUF820-like"/>
    <property type="match status" value="1"/>
</dbReference>
<proteinExistence type="predicted"/>
<evidence type="ECO:0000259" key="1">
    <source>
        <dbReference type="Pfam" id="PF05685"/>
    </source>
</evidence>
<dbReference type="Gene3D" id="3.90.1570.10">
    <property type="entry name" value="tt1808, chain A"/>
    <property type="match status" value="1"/>
</dbReference>
<keyword evidence="3" id="KW-1185">Reference proteome</keyword>
<dbReference type="PANTHER" id="PTHR35400:SF3">
    <property type="entry name" value="SLL1072 PROTEIN"/>
    <property type="match status" value="1"/>
</dbReference>
<reference evidence="2 3" key="1">
    <citation type="submission" date="2021-03" db="EMBL/GenBank/DDBJ databases">
        <title>Sequencing the genomes of 1000 actinobacteria strains.</title>
        <authorList>
            <person name="Klenk H.-P."/>
        </authorList>
    </citation>
    <scope>NUCLEOTIDE SEQUENCE [LARGE SCALE GENOMIC DNA]</scope>
    <source>
        <strain evidence="2 3">DSM 44580</strain>
    </source>
</reference>
<name>A0ABS5ABE1_9PSEU</name>
<dbReference type="GO" id="GO:0004519">
    <property type="term" value="F:endonuclease activity"/>
    <property type="evidence" value="ECO:0007669"/>
    <property type="project" value="UniProtKB-KW"/>
</dbReference>
<protein>
    <submittedName>
        <fullName evidence="2">Uma2 family endonuclease</fullName>
    </submittedName>
</protein>